<dbReference type="AlphaFoldDB" id="A0AAP0E8S0"/>
<evidence type="ECO:0000256" key="1">
    <source>
        <dbReference type="SAM" id="MobiDB-lite"/>
    </source>
</evidence>
<reference evidence="2 3" key="1">
    <citation type="submission" date="2024-01" db="EMBL/GenBank/DDBJ databases">
        <title>Genome assemblies of Stephania.</title>
        <authorList>
            <person name="Yang L."/>
        </authorList>
    </citation>
    <scope>NUCLEOTIDE SEQUENCE [LARGE SCALE GENOMIC DNA]</scope>
    <source>
        <strain evidence="2">QJT</strain>
        <tissue evidence="2">Leaf</tissue>
    </source>
</reference>
<name>A0AAP0E8S0_9MAGN</name>
<dbReference type="Proteomes" id="UP001417504">
    <property type="component" value="Unassembled WGS sequence"/>
</dbReference>
<protein>
    <submittedName>
        <fullName evidence="2">Uncharacterized protein</fullName>
    </submittedName>
</protein>
<accession>A0AAP0E8S0</accession>
<dbReference type="EMBL" id="JBBNAE010000011">
    <property type="protein sequence ID" value="KAK9084653.1"/>
    <property type="molecule type" value="Genomic_DNA"/>
</dbReference>
<gene>
    <name evidence="2" type="ORF">Sjap_025064</name>
</gene>
<organism evidence="2 3">
    <name type="scientific">Stephania japonica</name>
    <dbReference type="NCBI Taxonomy" id="461633"/>
    <lineage>
        <taxon>Eukaryota</taxon>
        <taxon>Viridiplantae</taxon>
        <taxon>Streptophyta</taxon>
        <taxon>Embryophyta</taxon>
        <taxon>Tracheophyta</taxon>
        <taxon>Spermatophyta</taxon>
        <taxon>Magnoliopsida</taxon>
        <taxon>Ranunculales</taxon>
        <taxon>Menispermaceae</taxon>
        <taxon>Menispermoideae</taxon>
        <taxon>Cissampelideae</taxon>
        <taxon>Stephania</taxon>
    </lineage>
</organism>
<proteinExistence type="predicted"/>
<keyword evidence="3" id="KW-1185">Reference proteome</keyword>
<comment type="caution">
    <text evidence="2">The sequence shown here is derived from an EMBL/GenBank/DDBJ whole genome shotgun (WGS) entry which is preliminary data.</text>
</comment>
<evidence type="ECO:0000313" key="3">
    <source>
        <dbReference type="Proteomes" id="UP001417504"/>
    </source>
</evidence>
<evidence type="ECO:0000313" key="2">
    <source>
        <dbReference type="EMBL" id="KAK9084653.1"/>
    </source>
</evidence>
<feature type="region of interest" description="Disordered" evidence="1">
    <location>
        <begin position="48"/>
        <end position="74"/>
    </location>
</feature>
<sequence>MAPPIPSHCISSPRSGNLWAPCPQCNHWSSSYLGLCVNCCILLQPKSQHDEDDASGNGGSSAVESSVVDKDAKDEEYEIVSDGEENWEVVGLDDCHQEKQIQPAKNEYDLVFFPFKILLAKAALDHYTNN</sequence>